<feature type="compositionally biased region" description="Polar residues" evidence="1">
    <location>
        <begin position="569"/>
        <end position="581"/>
    </location>
</feature>
<reference evidence="2" key="1">
    <citation type="submission" date="2017-08" db="EMBL/GenBank/DDBJ databases">
        <authorList>
            <person name="Polle J.E."/>
            <person name="Barry K."/>
            <person name="Cushman J."/>
            <person name="Schmutz J."/>
            <person name="Tran D."/>
            <person name="Hathwaick L.T."/>
            <person name="Yim W.C."/>
            <person name="Jenkins J."/>
            <person name="Mckie-Krisberg Z.M."/>
            <person name="Prochnik S."/>
            <person name="Lindquist E."/>
            <person name="Dockter R.B."/>
            <person name="Adam C."/>
            <person name="Molina H."/>
            <person name="Bunkerborg J."/>
            <person name="Jin E."/>
            <person name="Buchheim M."/>
            <person name="Magnuson J."/>
        </authorList>
    </citation>
    <scope>NUCLEOTIDE SEQUENCE</scope>
    <source>
        <strain evidence="2">CCAP 19/18</strain>
    </source>
</reference>
<evidence type="ECO:0008006" key="4">
    <source>
        <dbReference type="Google" id="ProtNLM"/>
    </source>
</evidence>
<gene>
    <name evidence="2" type="ORF">DUNSADRAFT_8608</name>
</gene>
<protein>
    <recommendedName>
        <fullName evidence="4">Encoded protein</fullName>
    </recommendedName>
</protein>
<feature type="compositionally biased region" description="Polar residues" evidence="1">
    <location>
        <begin position="363"/>
        <end position="372"/>
    </location>
</feature>
<evidence type="ECO:0000313" key="2">
    <source>
        <dbReference type="EMBL" id="KAF5842208.1"/>
    </source>
</evidence>
<evidence type="ECO:0000256" key="1">
    <source>
        <dbReference type="SAM" id="MobiDB-lite"/>
    </source>
</evidence>
<feature type="region of interest" description="Disordered" evidence="1">
    <location>
        <begin position="334"/>
        <end position="432"/>
    </location>
</feature>
<feature type="region of interest" description="Disordered" evidence="1">
    <location>
        <begin position="522"/>
        <end position="581"/>
    </location>
</feature>
<feature type="compositionally biased region" description="Low complexity" evidence="1">
    <location>
        <begin position="135"/>
        <end position="146"/>
    </location>
</feature>
<organism evidence="2 3">
    <name type="scientific">Dunaliella salina</name>
    <name type="common">Green alga</name>
    <name type="synonym">Protococcus salinus</name>
    <dbReference type="NCBI Taxonomy" id="3046"/>
    <lineage>
        <taxon>Eukaryota</taxon>
        <taxon>Viridiplantae</taxon>
        <taxon>Chlorophyta</taxon>
        <taxon>core chlorophytes</taxon>
        <taxon>Chlorophyceae</taxon>
        <taxon>CS clade</taxon>
        <taxon>Chlamydomonadales</taxon>
        <taxon>Dunaliellaceae</taxon>
        <taxon>Dunaliella</taxon>
    </lineage>
</organism>
<name>A0ABQ7H5S7_DUNSA</name>
<feature type="compositionally biased region" description="Polar residues" evidence="1">
    <location>
        <begin position="191"/>
        <end position="206"/>
    </location>
</feature>
<feature type="compositionally biased region" description="Basic and acidic residues" evidence="1">
    <location>
        <begin position="532"/>
        <end position="542"/>
    </location>
</feature>
<comment type="caution">
    <text evidence="2">The sequence shown here is derived from an EMBL/GenBank/DDBJ whole genome shotgun (WGS) entry which is preliminary data.</text>
</comment>
<proteinExistence type="predicted"/>
<dbReference type="Proteomes" id="UP000815325">
    <property type="component" value="Unassembled WGS sequence"/>
</dbReference>
<keyword evidence="3" id="KW-1185">Reference proteome</keyword>
<sequence>MHAGLALYALEKTYPVRAGGGSGRHIFNLSSSPFCTSRAKHAAIGNAARKILQNLDQYVHEVATLAPGKLNQLANREPVYDDQGNEIPWDPAAAARKALWGKAKRPGRDGGAVRHSMQSTMQYPPYMKTEHRSRAAPTRARSSTPPQGVRGALRGTPHKPPTLPAAAAAEQTASRLVGRPATAPAAAPERGQTSRSPTQGERSSLGRQELGAEDLSRARAACASQQKRLEVQWDEDEDSVCARAAMRVVSAAAADTSKSRDPILQYRQRNAQALLGSAEQKLQQQQLVKLAQARVPPVVYLPLHQRVAHFYDHVRPPGPLRDFHVHLSQPFHTKDADSAHASHSRPLSHQQQPGPLPDELHATGTSIGQKGASTGGGTQPERKASAALASDLGASPEAAQQHMQQAEQQQQQYSDGTEGGAHQERSPQQQGSNNAIAQSLGFSDLDDRQLLDIIVLFKQGLIPGAQASSRESNPMQSIHPGALDAPAPPPLNGTGIFNACNFNRSRRLLPTNVQLHHMRTSHALHSSQPHLHARETGARDVEVSPGTGERCSEPGIAETQQQQQQQQQELGHSTISIDATN</sequence>
<dbReference type="EMBL" id="MU069466">
    <property type="protein sequence ID" value="KAF5842208.1"/>
    <property type="molecule type" value="Genomic_DNA"/>
</dbReference>
<evidence type="ECO:0000313" key="3">
    <source>
        <dbReference type="Proteomes" id="UP000815325"/>
    </source>
</evidence>
<feature type="compositionally biased region" description="Low complexity" evidence="1">
    <location>
        <begin position="385"/>
        <end position="412"/>
    </location>
</feature>
<feature type="region of interest" description="Disordered" evidence="1">
    <location>
        <begin position="101"/>
        <end position="211"/>
    </location>
</feature>
<accession>A0ABQ7H5S7</accession>